<dbReference type="EMBL" id="CP136137">
    <property type="protein sequence ID" value="WYY07400.1"/>
    <property type="molecule type" value="Genomic_DNA"/>
</dbReference>
<dbReference type="InterPro" id="IPR020904">
    <property type="entry name" value="Sc_DH/Rdtase_CS"/>
</dbReference>
<dbReference type="Pfam" id="PF00106">
    <property type="entry name" value="adh_short"/>
    <property type="match status" value="1"/>
</dbReference>
<dbReference type="RefSeq" id="WP_066169374.1">
    <property type="nucleotide sequence ID" value="NZ_CP136137.1"/>
</dbReference>
<evidence type="ECO:0000259" key="4">
    <source>
        <dbReference type="SMART" id="SM00822"/>
    </source>
</evidence>
<sequence>MRIDTINAVVTGGASGLGLATATRLIEGGATVTLIDLPNSDGAEQASRLGAAATFVAADVTDGAAVEAAFADAQTRGPVRAVVHCAGRGKPMRILDKAGKATDLDPFESVIGLNVIGTFNVLRFAAQAMASNEELDGDRGAVVLTASVAAYEGQIGQINYAASKAAVVGMTLPAARDLATVGIRVNTIAPGVFATPLLLNARDDIREALAAAVPHPKRLGDPTEFAALAEHMISNGMINGETVRLDGAIRMGPR</sequence>
<comment type="similarity">
    <text evidence="1 3">Belongs to the short-chain dehydrogenases/reductases (SDR) family.</text>
</comment>
<dbReference type="SMART" id="SM00822">
    <property type="entry name" value="PKS_KR"/>
    <property type="match status" value="1"/>
</dbReference>
<dbReference type="SUPFAM" id="SSF51735">
    <property type="entry name" value="NAD(P)-binding Rossmann-fold domains"/>
    <property type="match status" value="1"/>
</dbReference>
<dbReference type="InterPro" id="IPR002347">
    <property type="entry name" value="SDR_fam"/>
</dbReference>
<evidence type="ECO:0000256" key="1">
    <source>
        <dbReference type="ARBA" id="ARBA00006484"/>
    </source>
</evidence>
<dbReference type="InterPro" id="IPR057326">
    <property type="entry name" value="KR_dom"/>
</dbReference>
<keyword evidence="6" id="KW-1185">Reference proteome</keyword>
<evidence type="ECO:0000256" key="2">
    <source>
        <dbReference type="ARBA" id="ARBA00023002"/>
    </source>
</evidence>
<protein>
    <submittedName>
        <fullName evidence="5">SDR family NAD(P)-dependent oxidoreductase</fullName>
    </submittedName>
</protein>
<dbReference type="PROSITE" id="PS00061">
    <property type="entry name" value="ADH_SHORT"/>
    <property type="match status" value="1"/>
</dbReference>
<accession>A0ABZ2U141</accession>
<dbReference type="PANTHER" id="PTHR43658:SF8">
    <property type="entry name" value="17-BETA-HYDROXYSTEROID DEHYDROGENASE 14-RELATED"/>
    <property type="match status" value="1"/>
</dbReference>
<dbReference type="Gene3D" id="3.40.50.720">
    <property type="entry name" value="NAD(P)-binding Rossmann-like Domain"/>
    <property type="match status" value="1"/>
</dbReference>
<dbReference type="PRINTS" id="PR00080">
    <property type="entry name" value="SDRFAMILY"/>
</dbReference>
<dbReference type="PANTHER" id="PTHR43658">
    <property type="entry name" value="SHORT-CHAIN DEHYDROGENASE/REDUCTASE"/>
    <property type="match status" value="1"/>
</dbReference>
<proteinExistence type="inferred from homology"/>
<evidence type="ECO:0000256" key="3">
    <source>
        <dbReference type="RuleBase" id="RU000363"/>
    </source>
</evidence>
<dbReference type="PRINTS" id="PR00081">
    <property type="entry name" value="GDHRDH"/>
</dbReference>
<evidence type="ECO:0000313" key="5">
    <source>
        <dbReference type="EMBL" id="WYY07400.1"/>
    </source>
</evidence>
<reference evidence="5 6" key="1">
    <citation type="journal article" date="2023" name="Virus Evol.">
        <title>Computational host range prediction-The good, the bad, and the ugly.</title>
        <authorList>
            <person name="Howell A.A."/>
            <person name="Versoza C.J."/>
            <person name="Pfeifer S.P."/>
        </authorList>
    </citation>
    <scope>NUCLEOTIDE SEQUENCE [LARGE SCALE GENOMIC DNA]</scope>
    <source>
        <strain evidence="5 6">1610/1b</strain>
    </source>
</reference>
<name>A0ABZ2U141_9ACTN</name>
<evidence type="ECO:0000313" key="6">
    <source>
        <dbReference type="Proteomes" id="UP001479933"/>
    </source>
</evidence>
<keyword evidence="2" id="KW-0560">Oxidoreductase</keyword>
<feature type="domain" description="Ketoreductase" evidence="4">
    <location>
        <begin position="8"/>
        <end position="191"/>
    </location>
</feature>
<dbReference type="Proteomes" id="UP001479933">
    <property type="component" value="Chromosome"/>
</dbReference>
<gene>
    <name evidence="5" type="ORF">RVF87_20830</name>
</gene>
<organism evidence="5 6">
    <name type="scientific">Gordonia hydrophobica</name>
    <dbReference type="NCBI Taxonomy" id="40516"/>
    <lineage>
        <taxon>Bacteria</taxon>
        <taxon>Bacillati</taxon>
        <taxon>Actinomycetota</taxon>
        <taxon>Actinomycetes</taxon>
        <taxon>Mycobacteriales</taxon>
        <taxon>Gordoniaceae</taxon>
        <taxon>Gordonia</taxon>
    </lineage>
</organism>
<dbReference type="InterPro" id="IPR036291">
    <property type="entry name" value="NAD(P)-bd_dom_sf"/>
</dbReference>